<sequence length="138" mass="15847">MTTTYINYILRTPQCLIVRGITFGPTDKLFGTCYWPPTTEFDEVKSSYSDHPEVLQTRLRIKCMKSNSALPCNGSTCVKRKNIPTFQANNLTPGVQITVNLAAADRSYTMYCILSSLMYGSRLHHYPFHSPQKRFKRR</sequence>
<reference evidence="1" key="1">
    <citation type="thesis" date="2020" institute="ProQuest LLC" country="789 East Eisenhower Parkway, Ann Arbor, MI, USA">
        <title>Comparative Genomics and Chromosome Evolution.</title>
        <authorList>
            <person name="Mudd A.B."/>
        </authorList>
    </citation>
    <scope>NUCLEOTIDE SEQUENCE</scope>
    <source>
        <strain evidence="1">237g6f4</strain>
        <tissue evidence="1">Blood</tissue>
    </source>
</reference>
<keyword evidence="2" id="KW-1185">Reference proteome</keyword>
<name>A0AAV6YD31_ENGPU</name>
<dbReference type="Proteomes" id="UP000824782">
    <property type="component" value="Unassembled WGS sequence"/>
</dbReference>
<accession>A0AAV6YD31</accession>
<proteinExistence type="predicted"/>
<organism evidence="1 2">
    <name type="scientific">Engystomops pustulosus</name>
    <name type="common">Tungara frog</name>
    <name type="synonym">Physalaemus pustulosus</name>
    <dbReference type="NCBI Taxonomy" id="76066"/>
    <lineage>
        <taxon>Eukaryota</taxon>
        <taxon>Metazoa</taxon>
        <taxon>Chordata</taxon>
        <taxon>Craniata</taxon>
        <taxon>Vertebrata</taxon>
        <taxon>Euteleostomi</taxon>
        <taxon>Amphibia</taxon>
        <taxon>Batrachia</taxon>
        <taxon>Anura</taxon>
        <taxon>Neobatrachia</taxon>
        <taxon>Hyloidea</taxon>
        <taxon>Leptodactylidae</taxon>
        <taxon>Leiuperinae</taxon>
        <taxon>Engystomops</taxon>
    </lineage>
</organism>
<dbReference type="AlphaFoldDB" id="A0AAV6YD31"/>
<protein>
    <submittedName>
        <fullName evidence="1">Uncharacterized protein</fullName>
    </submittedName>
</protein>
<gene>
    <name evidence="1" type="ORF">GDO81_028562</name>
</gene>
<evidence type="ECO:0000313" key="1">
    <source>
        <dbReference type="EMBL" id="KAG8535434.1"/>
    </source>
</evidence>
<dbReference type="EMBL" id="WNYA01067043">
    <property type="protein sequence ID" value="KAG8535434.1"/>
    <property type="molecule type" value="Genomic_DNA"/>
</dbReference>
<comment type="caution">
    <text evidence="1">The sequence shown here is derived from an EMBL/GenBank/DDBJ whole genome shotgun (WGS) entry which is preliminary data.</text>
</comment>
<evidence type="ECO:0000313" key="2">
    <source>
        <dbReference type="Proteomes" id="UP000824782"/>
    </source>
</evidence>